<feature type="compositionally biased region" description="Low complexity" evidence="1">
    <location>
        <begin position="608"/>
        <end position="617"/>
    </location>
</feature>
<feature type="compositionally biased region" description="Basic residues" evidence="1">
    <location>
        <begin position="470"/>
        <end position="481"/>
    </location>
</feature>
<feature type="compositionally biased region" description="Basic residues" evidence="1">
    <location>
        <begin position="25"/>
        <end position="39"/>
    </location>
</feature>
<protein>
    <submittedName>
        <fullName evidence="2">Uncharacterized protein</fullName>
    </submittedName>
</protein>
<feature type="compositionally biased region" description="Polar residues" evidence="1">
    <location>
        <begin position="709"/>
        <end position="721"/>
    </location>
</feature>
<evidence type="ECO:0000256" key="1">
    <source>
        <dbReference type="SAM" id="MobiDB-lite"/>
    </source>
</evidence>
<dbReference type="Proteomes" id="UP001275084">
    <property type="component" value="Unassembled WGS sequence"/>
</dbReference>
<feature type="compositionally biased region" description="Polar residues" evidence="1">
    <location>
        <begin position="346"/>
        <end position="358"/>
    </location>
</feature>
<feature type="compositionally biased region" description="Polar residues" evidence="1">
    <location>
        <begin position="732"/>
        <end position="754"/>
    </location>
</feature>
<accession>A0AAJ0HC61</accession>
<feature type="compositionally biased region" description="Basic and acidic residues" evidence="1">
    <location>
        <begin position="40"/>
        <end position="51"/>
    </location>
</feature>
<feature type="compositionally biased region" description="Polar residues" evidence="1">
    <location>
        <begin position="297"/>
        <end position="306"/>
    </location>
</feature>
<proteinExistence type="predicted"/>
<organism evidence="2 3">
    <name type="scientific">Lasiosphaeria hispida</name>
    <dbReference type="NCBI Taxonomy" id="260671"/>
    <lineage>
        <taxon>Eukaryota</taxon>
        <taxon>Fungi</taxon>
        <taxon>Dikarya</taxon>
        <taxon>Ascomycota</taxon>
        <taxon>Pezizomycotina</taxon>
        <taxon>Sordariomycetes</taxon>
        <taxon>Sordariomycetidae</taxon>
        <taxon>Sordariales</taxon>
        <taxon>Lasiosphaeriaceae</taxon>
        <taxon>Lasiosphaeria</taxon>
    </lineage>
</organism>
<feature type="compositionally biased region" description="Basic and acidic residues" evidence="1">
    <location>
        <begin position="857"/>
        <end position="868"/>
    </location>
</feature>
<feature type="compositionally biased region" description="Polar residues" evidence="1">
    <location>
        <begin position="618"/>
        <end position="649"/>
    </location>
</feature>
<evidence type="ECO:0000313" key="2">
    <source>
        <dbReference type="EMBL" id="KAK3346514.1"/>
    </source>
</evidence>
<feature type="compositionally biased region" description="Basic and acidic residues" evidence="1">
    <location>
        <begin position="155"/>
        <end position="176"/>
    </location>
</feature>
<feature type="compositionally biased region" description="Basic and acidic residues" evidence="1">
    <location>
        <begin position="881"/>
        <end position="895"/>
    </location>
</feature>
<feature type="compositionally biased region" description="Polar residues" evidence="1">
    <location>
        <begin position="763"/>
        <end position="775"/>
    </location>
</feature>
<feature type="compositionally biased region" description="Polar residues" evidence="1">
    <location>
        <begin position="534"/>
        <end position="545"/>
    </location>
</feature>
<feature type="compositionally biased region" description="Basic and acidic residues" evidence="1">
    <location>
        <begin position="402"/>
        <end position="430"/>
    </location>
</feature>
<feature type="compositionally biased region" description="Basic and acidic residues" evidence="1">
    <location>
        <begin position="258"/>
        <end position="280"/>
    </location>
</feature>
<feature type="region of interest" description="Disordered" evidence="1">
    <location>
        <begin position="396"/>
        <end position="651"/>
    </location>
</feature>
<name>A0AAJ0HC61_9PEZI</name>
<feature type="region of interest" description="Disordered" evidence="1">
    <location>
        <begin position="664"/>
        <end position="967"/>
    </location>
</feature>
<reference evidence="2" key="2">
    <citation type="submission" date="2023-06" db="EMBL/GenBank/DDBJ databases">
        <authorList>
            <consortium name="Lawrence Berkeley National Laboratory"/>
            <person name="Haridas S."/>
            <person name="Hensen N."/>
            <person name="Bonometti L."/>
            <person name="Westerberg I."/>
            <person name="Brannstrom I.O."/>
            <person name="Guillou S."/>
            <person name="Cros-Aarteil S."/>
            <person name="Calhoun S."/>
            <person name="Kuo A."/>
            <person name="Mondo S."/>
            <person name="Pangilinan J."/>
            <person name="Riley R."/>
            <person name="Labutti K."/>
            <person name="Andreopoulos B."/>
            <person name="Lipzen A."/>
            <person name="Chen C."/>
            <person name="Yanf M."/>
            <person name="Daum C."/>
            <person name="Ng V."/>
            <person name="Clum A."/>
            <person name="Steindorff A."/>
            <person name="Ohm R."/>
            <person name="Martin F."/>
            <person name="Silar P."/>
            <person name="Natvig D."/>
            <person name="Lalanne C."/>
            <person name="Gautier V."/>
            <person name="Ament-Velasquez S.L."/>
            <person name="Kruys A."/>
            <person name="Hutchinson M.I."/>
            <person name="Powell A.J."/>
            <person name="Barry K."/>
            <person name="Miller A.N."/>
            <person name="Grigoriev I.V."/>
            <person name="Debuchy R."/>
            <person name="Gladieux P."/>
            <person name="Thoren M.H."/>
            <person name="Johannesson H."/>
        </authorList>
    </citation>
    <scope>NUCLEOTIDE SEQUENCE</scope>
    <source>
        <strain evidence="2">CBS 955.72</strain>
    </source>
</reference>
<feature type="compositionally biased region" description="Polar residues" evidence="1">
    <location>
        <begin position="838"/>
        <end position="856"/>
    </location>
</feature>
<reference evidence="2" key="1">
    <citation type="journal article" date="2023" name="Mol. Phylogenet. Evol.">
        <title>Genome-scale phylogeny and comparative genomics of the fungal order Sordariales.</title>
        <authorList>
            <person name="Hensen N."/>
            <person name="Bonometti L."/>
            <person name="Westerberg I."/>
            <person name="Brannstrom I.O."/>
            <person name="Guillou S."/>
            <person name="Cros-Aarteil S."/>
            <person name="Calhoun S."/>
            <person name="Haridas S."/>
            <person name="Kuo A."/>
            <person name="Mondo S."/>
            <person name="Pangilinan J."/>
            <person name="Riley R."/>
            <person name="LaButti K."/>
            <person name="Andreopoulos B."/>
            <person name="Lipzen A."/>
            <person name="Chen C."/>
            <person name="Yan M."/>
            <person name="Daum C."/>
            <person name="Ng V."/>
            <person name="Clum A."/>
            <person name="Steindorff A."/>
            <person name="Ohm R.A."/>
            <person name="Martin F."/>
            <person name="Silar P."/>
            <person name="Natvig D.O."/>
            <person name="Lalanne C."/>
            <person name="Gautier V."/>
            <person name="Ament-Velasquez S.L."/>
            <person name="Kruys A."/>
            <person name="Hutchinson M.I."/>
            <person name="Powell A.J."/>
            <person name="Barry K."/>
            <person name="Miller A.N."/>
            <person name="Grigoriev I.V."/>
            <person name="Debuchy R."/>
            <person name="Gladieux P."/>
            <person name="Hiltunen Thoren M."/>
            <person name="Johannesson H."/>
        </authorList>
    </citation>
    <scope>NUCLEOTIDE SEQUENCE</scope>
    <source>
        <strain evidence="2">CBS 955.72</strain>
    </source>
</reference>
<feature type="region of interest" description="Disordered" evidence="1">
    <location>
        <begin position="1"/>
        <end position="383"/>
    </location>
</feature>
<feature type="compositionally biased region" description="Basic and acidic residues" evidence="1">
    <location>
        <begin position="667"/>
        <end position="687"/>
    </location>
</feature>
<dbReference type="EMBL" id="JAUIQD010000006">
    <property type="protein sequence ID" value="KAK3346514.1"/>
    <property type="molecule type" value="Genomic_DNA"/>
</dbReference>
<comment type="caution">
    <text evidence="2">The sequence shown here is derived from an EMBL/GenBank/DDBJ whole genome shotgun (WGS) entry which is preliminary data.</text>
</comment>
<keyword evidence="3" id="KW-1185">Reference proteome</keyword>
<evidence type="ECO:0000313" key="3">
    <source>
        <dbReference type="Proteomes" id="UP001275084"/>
    </source>
</evidence>
<feature type="compositionally biased region" description="Polar residues" evidence="1">
    <location>
        <begin position="281"/>
        <end position="290"/>
    </location>
</feature>
<gene>
    <name evidence="2" type="ORF">B0T25DRAFT_552198</name>
</gene>
<feature type="compositionally biased region" description="Polar residues" evidence="1">
    <location>
        <begin position="431"/>
        <end position="442"/>
    </location>
</feature>
<sequence length="1034" mass="109685">MTTIPGAYPVDLATPDEPAPVSHSQSHHHHQHHDRNKLHKSADPRGHKHVDSGVGIFDSEPIQSSKAFEPKPSISQETGTEQRTHEEPSYTLGSESNRAIPPETKAAPSRSPKASEPKPGILQDTGTEQRTHEEPSYTLGSESKRPISEGVDGANSHHSESSEPPTEEKIEGKTTSDETAGNKAKTDDAAPPYWGSLPKAIGGGIYNTVMGHGSSTDDHAQHHNIPQRSAASERSHVTGDTTDYPRGGIYNSVAGHGSNDEESKRHDFAQASENKTDMQPRSDTTMLNNTEQKETSSRAAATQPGQSGVAPTILPETSMRDDVLMAGNLSGYGNNTHSDLRPEPSASETMQISRTSESGAPRAFPLTTSHEEGQHRSSWSDSRTNGYLAGAAVVGAGAAAAEKIEKPKKLKKQKEASPSDKDRHGSKEVTHNNNGGAITSSLPHKKKEEKEVIPTERKKSREEGSPTGEKKHHKILGIFHRHKDEDTTILEPTEQPTNHHSSHKKQETAAAATAGAGAYGLMHHRKDDKKANEQRSISEPASQQADVRGRSLSGNETAAASAAESAGGFGLLYQKPEEHSATHKHRDPLGNGSTPPPPARSNKRHSHSPISSAAPASDFSQPAATSNMTQNYSQPFSTDKSKVDPSTASGVGLAVGLGAYQLAGSREQSRLPGLEHPKDTPAFENPREPPSAPLNTTTAMKANTKRTLRASSLSNTSSTPVPTAHATKDFGSASNVSSASHMNESSYGAQSASRKSADYSVLPSGTTSGVKSTSYADPAAKIGDGGAVVSSKQNDDSEPYNFLPSGTPSGVKVKPRTPRSSMSTDPTRHSLSRGGDAQYNTLASGMSSGSDNVNRQRSSEHPKDEMKSTKYSLSPPPIPAHTEERKQEAAPEAKPELLMFPTPEQAQEMSPEVLPAPYTASAPRSSPSPKTKDTEIAPPVPAKEPFLPAQHQDVEQKRSNPPATDPALAAATGAWTANGGAVGGNAGSGKVVHKCEHCGGDNDISSYFTKEALGKMDGKNGAAGGWWHNAWNST</sequence>
<feature type="compositionally biased region" description="Basic and acidic residues" evidence="1">
    <location>
        <begin position="446"/>
        <end position="464"/>
    </location>
</feature>
<dbReference type="AlphaFoldDB" id="A0AAJ0HC61"/>